<dbReference type="RefSeq" id="XP_033381920.1">
    <property type="nucleotide sequence ID" value="XM_033526042.1"/>
</dbReference>
<organism evidence="2 3">
    <name type="scientific">Aaosphaeria arxii CBS 175.79</name>
    <dbReference type="NCBI Taxonomy" id="1450172"/>
    <lineage>
        <taxon>Eukaryota</taxon>
        <taxon>Fungi</taxon>
        <taxon>Dikarya</taxon>
        <taxon>Ascomycota</taxon>
        <taxon>Pezizomycotina</taxon>
        <taxon>Dothideomycetes</taxon>
        <taxon>Pleosporomycetidae</taxon>
        <taxon>Pleosporales</taxon>
        <taxon>Pleosporales incertae sedis</taxon>
        <taxon>Aaosphaeria</taxon>
    </lineage>
</organism>
<accession>A0A6A5XL41</accession>
<feature type="chain" id="PRO_5025455841" evidence="1">
    <location>
        <begin position="21"/>
        <end position="230"/>
    </location>
</feature>
<evidence type="ECO:0000256" key="1">
    <source>
        <dbReference type="SAM" id="SignalP"/>
    </source>
</evidence>
<keyword evidence="3" id="KW-1185">Reference proteome</keyword>
<name>A0A6A5XL41_9PLEO</name>
<protein>
    <submittedName>
        <fullName evidence="2">Uncharacterized protein</fullName>
    </submittedName>
</protein>
<dbReference type="GeneID" id="54283439"/>
<dbReference type="Proteomes" id="UP000799778">
    <property type="component" value="Unassembled WGS sequence"/>
</dbReference>
<evidence type="ECO:0000313" key="2">
    <source>
        <dbReference type="EMBL" id="KAF2013581.1"/>
    </source>
</evidence>
<evidence type="ECO:0000313" key="3">
    <source>
        <dbReference type="Proteomes" id="UP000799778"/>
    </source>
</evidence>
<feature type="signal peptide" evidence="1">
    <location>
        <begin position="1"/>
        <end position="20"/>
    </location>
</feature>
<reference evidence="2" key="1">
    <citation type="journal article" date="2020" name="Stud. Mycol.">
        <title>101 Dothideomycetes genomes: a test case for predicting lifestyles and emergence of pathogens.</title>
        <authorList>
            <person name="Haridas S."/>
            <person name="Albert R."/>
            <person name="Binder M."/>
            <person name="Bloem J."/>
            <person name="Labutti K."/>
            <person name="Salamov A."/>
            <person name="Andreopoulos B."/>
            <person name="Baker S."/>
            <person name="Barry K."/>
            <person name="Bills G."/>
            <person name="Bluhm B."/>
            <person name="Cannon C."/>
            <person name="Castanera R."/>
            <person name="Culley D."/>
            <person name="Daum C."/>
            <person name="Ezra D."/>
            <person name="Gonzalez J."/>
            <person name="Henrissat B."/>
            <person name="Kuo A."/>
            <person name="Liang C."/>
            <person name="Lipzen A."/>
            <person name="Lutzoni F."/>
            <person name="Magnuson J."/>
            <person name="Mondo S."/>
            <person name="Nolan M."/>
            <person name="Ohm R."/>
            <person name="Pangilinan J."/>
            <person name="Park H.-J."/>
            <person name="Ramirez L."/>
            <person name="Alfaro M."/>
            <person name="Sun H."/>
            <person name="Tritt A."/>
            <person name="Yoshinaga Y."/>
            <person name="Zwiers L.-H."/>
            <person name="Turgeon B."/>
            <person name="Goodwin S."/>
            <person name="Spatafora J."/>
            <person name="Crous P."/>
            <person name="Grigoriev I."/>
        </authorList>
    </citation>
    <scope>NUCLEOTIDE SEQUENCE</scope>
    <source>
        <strain evidence="2">CBS 175.79</strain>
    </source>
</reference>
<keyword evidence="1" id="KW-0732">Signal</keyword>
<dbReference type="AlphaFoldDB" id="A0A6A5XL41"/>
<gene>
    <name evidence="2" type="ORF">BU24DRAFT_411306</name>
</gene>
<proteinExistence type="predicted"/>
<sequence length="230" mass="24687">MRLSLLTLIAYGLSLAQGLALDPEITSVASGTTENVAVNGIEPILARGGKSGGSCPLFKLKRKGKNVKPKKAKKFKVTNNKRDVIVERGDVTPVDMGEIDSWTWQKGDIAYSAGFAGCSALVLYTNTAIVFAHINPEDEDDIRTPLAEIVAQAKELGVQGSSAKGRLYAHTDLPSRIQTEIVNYIQRKLAIRVSIKPYDAQSADDALDLVVSNDANGINFVFAKGAASRL</sequence>
<dbReference type="EMBL" id="ML978071">
    <property type="protein sequence ID" value="KAF2013581.1"/>
    <property type="molecule type" value="Genomic_DNA"/>
</dbReference>